<accession>A0A8H7F9V3</accession>
<protein>
    <recommendedName>
        <fullName evidence="2">LysM domain-containing protein</fullName>
    </recommendedName>
</protein>
<dbReference type="AlphaFoldDB" id="A0A8H7F9V3"/>
<comment type="caution">
    <text evidence="3">The sequence shown here is derived from an EMBL/GenBank/DDBJ whole genome shotgun (WGS) entry which is preliminary data.</text>
</comment>
<dbReference type="SUPFAM" id="SSF54106">
    <property type="entry name" value="LysM domain"/>
    <property type="match status" value="1"/>
</dbReference>
<dbReference type="Pfam" id="PF01476">
    <property type="entry name" value="LysM"/>
    <property type="match status" value="1"/>
</dbReference>
<feature type="domain" description="LysM" evidence="2">
    <location>
        <begin position="174"/>
        <end position="218"/>
    </location>
</feature>
<evidence type="ECO:0000313" key="4">
    <source>
        <dbReference type="Proteomes" id="UP000629468"/>
    </source>
</evidence>
<dbReference type="Gene3D" id="3.10.350.10">
    <property type="entry name" value="LysM domain"/>
    <property type="match status" value="1"/>
</dbReference>
<organism evidence="3 4">
    <name type="scientific">Agaricus bisporus var. burnettii</name>
    <dbReference type="NCBI Taxonomy" id="192524"/>
    <lineage>
        <taxon>Eukaryota</taxon>
        <taxon>Fungi</taxon>
        <taxon>Dikarya</taxon>
        <taxon>Basidiomycota</taxon>
        <taxon>Agaricomycotina</taxon>
        <taxon>Agaricomycetes</taxon>
        <taxon>Agaricomycetidae</taxon>
        <taxon>Agaricales</taxon>
        <taxon>Agaricineae</taxon>
        <taxon>Agaricaceae</taxon>
        <taxon>Agaricus</taxon>
    </lineage>
</organism>
<evidence type="ECO:0000259" key="2">
    <source>
        <dbReference type="PROSITE" id="PS51782"/>
    </source>
</evidence>
<proteinExistence type="predicted"/>
<dbReference type="Proteomes" id="UP000629468">
    <property type="component" value="Unassembled WGS sequence"/>
</dbReference>
<dbReference type="EMBL" id="JABXXO010000001">
    <property type="protein sequence ID" value="KAF7783930.1"/>
    <property type="molecule type" value="Genomic_DNA"/>
</dbReference>
<feature type="transmembrane region" description="Helical" evidence="1">
    <location>
        <begin position="140"/>
        <end position="158"/>
    </location>
</feature>
<dbReference type="SMART" id="SM00257">
    <property type="entry name" value="LysM"/>
    <property type="match status" value="1"/>
</dbReference>
<dbReference type="InterPro" id="IPR036779">
    <property type="entry name" value="LysM_dom_sf"/>
</dbReference>
<dbReference type="InterPro" id="IPR018392">
    <property type="entry name" value="LysM"/>
</dbReference>
<name>A0A8H7F9V3_AGABI</name>
<sequence length="222" mass="24673">MGEKYVTVTCDGSQPWAVSIDSTTHRLLLNYMGRWTQYDEDAYRLPEGMKRIGYDADSSRYYFQDTDGSFWRGPEGSELGELTRVAELPSHIAGGGALEHDDLEAAPTYSNGYQLLGADPNSTMAHKPRININASAYRTLFPFFLIIAVVLLLVWRLVLSPGLSAREPCPPETQPYFVEPGDSCWDISKAHGITLDKLQTLNPKLQCDPLMPGSTVCLPQNI</sequence>
<keyword evidence="1" id="KW-0812">Transmembrane</keyword>
<evidence type="ECO:0000313" key="3">
    <source>
        <dbReference type="EMBL" id="KAF7783930.1"/>
    </source>
</evidence>
<dbReference type="CDD" id="cd00118">
    <property type="entry name" value="LysM"/>
    <property type="match status" value="1"/>
</dbReference>
<reference evidence="3 4" key="1">
    <citation type="journal article" name="Sci. Rep.">
        <title>Telomere-to-telomere assembled and centromere annotated genomes of the two main subspecies of the button mushroom Agaricus bisporus reveal especially polymorphic chromosome ends.</title>
        <authorList>
            <person name="Sonnenberg A.S.M."/>
            <person name="Sedaghat-Telgerd N."/>
            <person name="Lavrijssen B."/>
            <person name="Ohm R.A."/>
            <person name="Hendrickx P.M."/>
            <person name="Scholtmeijer K."/>
            <person name="Baars J.J.P."/>
            <person name="van Peer A."/>
        </authorList>
    </citation>
    <scope>NUCLEOTIDE SEQUENCE [LARGE SCALE GENOMIC DNA]</scope>
    <source>
        <strain evidence="3 4">H119_p4</strain>
    </source>
</reference>
<keyword evidence="1" id="KW-0472">Membrane</keyword>
<keyword evidence="1" id="KW-1133">Transmembrane helix</keyword>
<dbReference type="PROSITE" id="PS51782">
    <property type="entry name" value="LYSM"/>
    <property type="match status" value="1"/>
</dbReference>
<gene>
    <name evidence="3" type="ORF">Agabi119p4_95</name>
</gene>
<evidence type="ECO:0000256" key="1">
    <source>
        <dbReference type="SAM" id="Phobius"/>
    </source>
</evidence>